<reference evidence="2" key="1">
    <citation type="submission" date="2002-09" db="EMBL/GenBank/DDBJ databases">
        <title>Oryza sativa nipponbare(GA3) genomic DNA, chromosome 8, BAC clone:OSJNBa0089L03.</title>
        <authorList>
            <person name="Sasaki T."/>
            <person name="Matsumoto T."/>
            <person name="Katayose Y."/>
        </authorList>
    </citation>
    <scope>NUCLEOTIDE SEQUENCE</scope>
</reference>
<gene>
    <name evidence="3" type="ORF">OSJNBa0002E10.9</name>
    <name evidence="2" type="ORF">OSJNBa0089L03.43</name>
</gene>
<evidence type="ECO:0000313" key="2">
    <source>
        <dbReference type="EMBL" id="BAD13274.1"/>
    </source>
</evidence>
<sequence>MARAEKGAAAAVARAAAARAHGGREEAAGKRSGVVAYIGGGEIGLGWGWLLCAQRRGGRGGARTGDGKWRSARLGRGEGFGIPDKGGMRCQIEKEWVNRCGEVLGKETETE</sequence>
<reference evidence="4" key="3">
    <citation type="journal article" date="2005" name="Nature">
        <title>The map-based sequence of the rice genome.</title>
        <authorList>
            <consortium name="International rice genome sequencing project (IRGSP)"/>
            <person name="Matsumoto T."/>
            <person name="Wu J."/>
            <person name="Kanamori H."/>
            <person name="Katayose Y."/>
            <person name="Fujisawa M."/>
            <person name="Namiki N."/>
            <person name="Mizuno H."/>
            <person name="Yamamoto K."/>
            <person name="Antonio B.A."/>
            <person name="Baba T."/>
            <person name="Sakata K."/>
            <person name="Nagamura Y."/>
            <person name="Aoki H."/>
            <person name="Arikawa K."/>
            <person name="Arita K."/>
            <person name="Bito T."/>
            <person name="Chiden Y."/>
            <person name="Fujitsuka N."/>
            <person name="Fukunaka R."/>
            <person name="Hamada M."/>
            <person name="Harada C."/>
            <person name="Hayashi A."/>
            <person name="Hijishita S."/>
            <person name="Honda M."/>
            <person name="Hosokawa S."/>
            <person name="Ichikawa Y."/>
            <person name="Idonuma A."/>
            <person name="Iijima M."/>
            <person name="Ikeda M."/>
            <person name="Ikeno M."/>
            <person name="Ito K."/>
            <person name="Ito S."/>
            <person name="Ito T."/>
            <person name="Ito Y."/>
            <person name="Ito Y."/>
            <person name="Iwabuchi A."/>
            <person name="Kamiya K."/>
            <person name="Karasawa W."/>
            <person name="Kurita K."/>
            <person name="Katagiri S."/>
            <person name="Kikuta A."/>
            <person name="Kobayashi H."/>
            <person name="Kobayashi N."/>
            <person name="Machita K."/>
            <person name="Maehara T."/>
            <person name="Masukawa M."/>
            <person name="Mizubayashi T."/>
            <person name="Mukai Y."/>
            <person name="Nagasaki H."/>
            <person name="Nagata Y."/>
            <person name="Naito S."/>
            <person name="Nakashima M."/>
            <person name="Nakama Y."/>
            <person name="Nakamichi Y."/>
            <person name="Nakamura M."/>
            <person name="Meguro A."/>
            <person name="Negishi M."/>
            <person name="Ohta I."/>
            <person name="Ohta T."/>
            <person name="Okamoto M."/>
            <person name="Ono N."/>
            <person name="Saji S."/>
            <person name="Sakaguchi M."/>
            <person name="Sakai K."/>
            <person name="Shibata M."/>
            <person name="Shimokawa T."/>
            <person name="Song J."/>
            <person name="Takazaki Y."/>
            <person name="Terasawa K."/>
            <person name="Tsugane M."/>
            <person name="Tsuji K."/>
            <person name="Ueda S."/>
            <person name="Waki K."/>
            <person name="Yamagata H."/>
            <person name="Yamamoto M."/>
            <person name="Yamamoto S."/>
            <person name="Yamane H."/>
            <person name="Yoshiki S."/>
            <person name="Yoshihara R."/>
            <person name="Yukawa K."/>
            <person name="Zhong H."/>
            <person name="Yano M."/>
            <person name="Yuan Q."/>
            <person name="Ouyang S."/>
            <person name="Liu J."/>
            <person name="Jones K.M."/>
            <person name="Gansberger K."/>
            <person name="Moffat K."/>
            <person name="Hill J."/>
            <person name="Bera J."/>
            <person name="Fadrosh D."/>
            <person name="Jin S."/>
            <person name="Johri S."/>
            <person name="Kim M."/>
            <person name="Overton L."/>
            <person name="Reardon M."/>
            <person name="Tsitrin T."/>
            <person name="Vuong H."/>
            <person name="Weaver B."/>
            <person name="Ciecko A."/>
            <person name="Tallon L."/>
            <person name="Jackson J."/>
            <person name="Pai G."/>
            <person name="Aken S.V."/>
            <person name="Utterback T."/>
            <person name="Reidmuller S."/>
            <person name="Feldblyum T."/>
            <person name="Hsiao J."/>
            <person name="Zismann V."/>
            <person name="Iobst S."/>
            <person name="de Vazeille A.R."/>
            <person name="Buell C.R."/>
            <person name="Ying K."/>
            <person name="Li Y."/>
            <person name="Lu T."/>
            <person name="Huang Y."/>
            <person name="Zhao Q."/>
            <person name="Feng Q."/>
            <person name="Zhang L."/>
            <person name="Zhu J."/>
            <person name="Weng Q."/>
            <person name="Mu J."/>
            <person name="Lu Y."/>
            <person name="Fan D."/>
            <person name="Liu Y."/>
            <person name="Guan J."/>
            <person name="Zhang Y."/>
            <person name="Yu S."/>
            <person name="Liu X."/>
            <person name="Zhang Y."/>
            <person name="Hong G."/>
            <person name="Han B."/>
            <person name="Choisne N."/>
            <person name="Demange N."/>
            <person name="Orjeda G."/>
            <person name="Samain S."/>
            <person name="Cattolico L."/>
            <person name="Pelletier E."/>
            <person name="Couloux A."/>
            <person name="Segurens B."/>
            <person name="Wincker P."/>
            <person name="D'Hont A."/>
            <person name="Scarpelli C."/>
            <person name="Weissenbach J."/>
            <person name="Salanoubat M."/>
            <person name="Quetier F."/>
            <person name="Yu Y."/>
            <person name="Kim H.R."/>
            <person name="Rambo T."/>
            <person name="Currie J."/>
            <person name="Collura K."/>
            <person name="Luo M."/>
            <person name="Yang T."/>
            <person name="Ammiraju J.S.S."/>
            <person name="Engler F."/>
            <person name="Soderlund C."/>
            <person name="Wing R.A."/>
            <person name="Palmer L.E."/>
            <person name="de la Bastide M."/>
            <person name="Spiegel L."/>
            <person name="Nascimento L."/>
            <person name="Zutavern T."/>
            <person name="O'Shaughnessy A."/>
            <person name="Dike S."/>
            <person name="Dedhia N."/>
            <person name="Preston R."/>
            <person name="Balija V."/>
            <person name="McCombie W.R."/>
            <person name="Chow T."/>
            <person name="Chen H."/>
            <person name="Chung M."/>
            <person name="Chen C."/>
            <person name="Shaw J."/>
            <person name="Wu H."/>
            <person name="Hsiao K."/>
            <person name="Chao Y."/>
            <person name="Chu M."/>
            <person name="Cheng C."/>
            <person name="Hour A."/>
            <person name="Lee P."/>
            <person name="Lin S."/>
            <person name="Lin Y."/>
            <person name="Liou J."/>
            <person name="Liu S."/>
            <person name="Hsing Y."/>
            <person name="Raghuvanshi S."/>
            <person name="Mohanty A."/>
            <person name="Bharti A.K."/>
            <person name="Gaur A."/>
            <person name="Gupta V."/>
            <person name="Kumar D."/>
            <person name="Ravi V."/>
            <person name="Vij S."/>
            <person name="Kapur A."/>
            <person name="Khurana P."/>
            <person name="Khurana P."/>
            <person name="Khurana J.P."/>
            <person name="Tyagi A.K."/>
            <person name="Gaikwad K."/>
            <person name="Singh A."/>
            <person name="Dalal V."/>
            <person name="Srivastava S."/>
            <person name="Dixit A."/>
            <person name="Pal A.K."/>
            <person name="Ghazi I.A."/>
            <person name="Yadav M."/>
            <person name="Pandit A."/>
            <person name="Bhargava A."/>
            <person name="Sureshbabu K."/>
            <person name="Batra K."/>
            <person name="Sharma T.R."/>
            <person name="Mohapatra T."/>
            <person name="Singh N.K."/>
            <person name="Messing J."/>
            <person name="Nelson A.B."/>
            <person name="Fuks G."/>
            <person name="Kavchok S."/>
            <person name="Keizer G."/>
            <person name="Linton E."/>
            <person name="Llaca V."/>
            <person name="Song R."/>
            <person name="Tanyolac B."/>
            <person name="Young S."/>
            <person name="Ho-Il K."/>
            <person name="Hahn J.H."/>
            <person name="Sangsakoo G."/>
            <person name="Vanavichit A."/>
            <person name="de Mattos Luiz.A.T."/>
            <person name="Zimmer P.D."/>
            <person name="Malone G."/>
            <person name="Dellagostin O."/>
            <person name="de Oliveira A.C."/>
            <person name="Bevan M."/>
            <person name="Bancroft I."/>
            <person name="Minx P."/>
            <person name="Cordum H."/>
            <person name="Wilson R."/>
            <person name="Cheng Z."/>
            <person name="Jin W."/>
            <person name="Jiang J."/>
            <person name="Leong S.A."/>
            <person name="Iwama H."/>
            <person name="Gojobori T."/>
            <person name="Itoh T."/>
            <person name="Niimura Y."/>
            <person name="Fujii Y."/>
            <person name="Habara T."/>
            <person name="Sakai H."/>
            <person name="Sato Y."/>
            <person name="Wilson G."/>
            <person name="Kumar K."/>
            <person name="McCouch S."/>
            <person name="Juretic N."/>
            <person name="Hoen D."/>
            <person name="Wright S."/>
            <person name="Bruskiewich R."/>
            <person name="Bureau T."/>
            <person name="Miyao A."/>
            <person name="Hirochika H."/>
            <person name="Nishikawa T."/>
            <person name="Kadowaki K."/>
            <person name="Sugiura M."/>
            <person name="Burr B."/>
            <person name="Sasaki T."/>
        </authorList>
    </citation>
    <scope>NUCLEOTIDE SEQUENCE [LARGE SCALE GENOMIC DNA]</scope>
    <source>
        <strain evidence="4">cv. Nipponbare</strain>
    </source>
</reference>
<name>Q6YWM5_ORYSJ</name>
<dbReference type="AlphaFoldDB" id="Q6YWM5"/>
<organism evidence="2 4">
    <name type="scientific">Oryza sativa subsp. japonica</name>
    <name type="common">Rice</name>
    <dbReference type="NCBI Taxonomy" id="39947"/>
    <lineage>
        <taxon>Eukaryota</taxon>
        <taxon>Viridiplantae</taxon>
        <taxon>Streptophyta</taxon>
        <taxon>Embryophyta</taxon>
        <taxon>Tracheophyta</taxon>
        <taxon>Spermatophyta</taxon>
        <taxon>Magnoliopsida</taxon>
        <taxon>Liliopsida</taxon>
        <taxon>Poales</taxon>
        <taxon>Poaceae</taxon>
        <taxon>BOP clade</taxon>
        <taxon>Oryzoideae</taxon>
        <taxon>Oryzeae</taxon>
        <taxon>Oryzinae</taxon>
        <taxon>Oryza</taxon>
        <taxon>Oryza sativa</taxon>
    </lineage>
</organism>
<reference evidence="4" key="4">
    <citation type="journal article" date="2008" name="Nucleic Acids Res.">
        <title>The rice annotation project database (RAP-DB): 2008 update.</title>
        <authorList>
            <consortium name="The rice annotation project (RAP)"/>
        </authorList>
    </citation>
    <scope>GENOME REANNOTATION</scope>
    <source>
        <strain evidence="4">cv. Nipponbare</strain>
    </source>
</reference>
<evidence type="ECO:0000313" key="4">
    <source>
        <dbReference type="Proteomes" id="UP000000763"/>
    </source>
</evidence>
<evidence type="ECO:0000313" key="3">
    <source>
        <dbReference type="EMBL" id="BAD20166.1"/>
    </source>
</evidence>
<reference evidence="3" key="2">
    <citation type="submission" date="2004-05" db="EMBL/GenBank/DDBJ databases">
        <title>Oryza sativa nipponbare(GA3) genomic DNA, chromosome 8, BAC clone:OSJNBa0002E10.</title>
        <authorList>
            <person name="Sasaki T."/>
            <person name="Matsumoto T."/>
            <person name="Fujisawa M."/>
        </authorList>
    </citation>
    <scope>NUCLEOTIDE SEQUENCE</scope>
</reference>
<feature type="region of interest" description="Disordered" evidence="1">
    <location>
        <begin position="57"/>
        <end position="76"/>
    </location>
</feature>
<dbReference type="EMBL" id="AP005754">
    <property type="protein sequence ID" value="BAD13274.1"/>
    <property type="molecule type" value="Genomic_DNA"/>
</dbReference>
<accession>Q6YWM5</accession>
<proteinExistence type="predicted"/>
<protein>
    <submittedName>
        <fullName evidence="2">Uncharacterized protein</fullName>
    </submittedName>
</protein>
<dbReference type="Proteomes" id="UP000000763">
    <property type="component" value="Chromosome 8"/>
</dbReference>
<dbReference type="EMBL" id="AP006857">
    <property type="protein sequence ID" value="BAD20166.1"/>
    <property type="molecule type" value="Genomic_DNA"/>
</dbReference>
<evidence type="ECO:0000256" key="1">
    <source>
        <dbReference type="SAM" id="MobiDB-lite"/>
    </source>
</evidence>